<evidence type="ECO:0000313" key="9">
    <source>
        <dbReference type="EMBL" id="NHF59380.1"/>
    </source>
</evidence>
<dbReference type="Proteomes" id="UP000707206">
    <property type="component" value="Unassembled WGS sequence"/>
</dbReference>
<protein>
    <submittedName>
        <fullName evidence="9">Iron ABC transporter permease</fullName>
    </submittedName>
</protein>
<feature type="transmembrane region" description="Helical" evidence="8">
    <location>
        <begin position="246"/>
        <end position="268"/>
    </location>
</feature>
<feature type="transmembrane region" description="Helical" evidence="8">
    <location>
        <begin position="127"/>
        <end position="148"/>
    </location>
</feature>
<feature type="transmembrane region" description="Helical" evidence="8">
    <location>
        <begin position="93"/>
        <end position="115"/>
    </location>
</feature>
<dbReference type="GO" id="GO:0033214">
    <property type="term" value="P:siderophore-iron import into cell"/>
    <property type="evidence" value="ECO:0007669"/>
    <property type="project" value="TreeGrafter"/>
</dbReference>
<dbReference type="SUPFAM" id="SSF81345">
    <property type="entry name" value="ABC transporter involved in vitamin B12 uptake, BtuC"/>
    <property type="match status" value="1"/>
</dbReference>
<evidence type="ECO:0000256" key="8">
    <source>
        <dbReference type="SAM" id="Phobius"/>
    </source>
</evidence>
<dbReference type="Gene3D" id="1.10.3470.10">
    <property type="entry name" value="ABC transporter involved in vitamin B12 uptake, BtuC"/>
    <property type="match status" value="1"/>
</dbReference>
<evidence type="ECO:0000256" key="2">
    <source>
        <dbReference type="ARBA" id="ARBA00007935"/>
    </source>
</evidence>
<feature type="transmembrane region" description="Helical" evidence="8">
    <location>
        <begin position="155"/>
        <end position="178"/>
    </location>
</feature>
<feature type="transmembrane region" description="Helical" evidence="8">
    <location>
        <begin position="288"/>
        <end position="304"/>
    </location>
</feature>
<dbReference type="EMBL" id="VIKU02000002">
    <property type="protein sequence ID" value="NHF59380.1"/>
    <property type="molecule type" value="Genomic_DNA"/>
</dbReference>
<dbReference type="PANTHER" id="PTHR30472:SF41">
    <property type="entry name" value="TRANSPORT SYSTEM PERMEASE PROTEIN"/>
    <property type="match status" value="1"/>
</dbReference>
<keyword evidence="10" id="KW-1185">Reference proteome</keyword>
<dbReference type="InterPro" id="IPR000522">
    <property type="entry name" value="ABC_transptr_permease_BtuC"/>
</dbReference>
<keyword evidence="4" id="KW-1003">Cell membrane</keyword>
<comment type="subcellular location">
    <subcellularLocation>
        <location evidence="1">Cell membrane</location>
        <topology evidence="1">Multi-pass membrane protein</topology>
    </subcellularLocation>
</comment>
<keyword evidence="7 8" id="KW-0472">Membrane</keyword>
<comment type="similarity">
    <text evidence="2">Belongs to the binding-protein-dependent transport system permease family. FecCD subfamily.</text>
</comment>
<proteinExistence type="inferred from homology"/>
<dbReference type="GO" id="GO:0022857">
    <property type="term" value="F:transmembrane transporter activity"/>
    <property type="evidence" value="ECO:0007669"/>
    <property type="project" value="InterPro"/>
</dbReference>
<evidence type="ECO:0000313" key="10">
    <source>
        <dbReference type="Proteomes" id="UP000707206"/>
    </source>
</evidence>
<keyword evidence="6 8" id="KW-1133">Transmembrane helix</keyword>
<dbReference type="Pfam" id="PF01032">
    <property type="entry name" value="FecCD"/>
    <property type="match status" value="1"/>
</dbReference>
<dbReference type="PANTHER" id="PTHR30472">
    <property type="entry name" value="FERRIC ENTEROBACTIN TRANSPORT SYSTEM PERMEASE PROTEIN"/>
    <property type="match status" value="1"/>
</dbReference>
<evidence type="ECO:0000256" key="5">
    <source>
        <dbReference type="ARBA" id="ARBA00022692"/>
    </source>
</evidence>
<reference evidence="9" key="2">
    <citation type="submission" date="2020-03" db="EMBL/GenBank/DDBJ databases">
        <title>Flavobacteriaceae bacterium strain TP-CH-4, a member of the family Flavobacteriaceae isolated from a deep-sea seamount.</title>
        <authorList>
            <person name="Zhang D.-C."/>
        </authorList>
    </citation>
    <scope>NUCLEOTIDE SEQUENCE</scope>
    <source>
        <strain evidence="9">TP-CH-4</strain>
    </source>
</reference>
<accession>A0A967AUE5</accession>
<sequence length="343" mass="36286">MGSQKTYRISFLLLLIVLVASFVLNTSLGSVSIPMSATLHTVFGGSLDNDSWEYIIWNYRIPKAFTASVVGGALALSGLLMQTLFRNPLAGPFVLGISSGASLGAALLIMGSSIFSGILTLGWVNDISLAIAASAGSFLVLLAVMVVASKVKDTMALLIIGLMFGSITAAVVSVLSYFTKAEQLQQFVYWSFGSVGNLSWPQLWLLLAIIGIGIVLSILSIKALNALLLGENYARSLGVPLKKSRYTVILATGLLAGSVTAFAGPIAFVGLAVPHLTRQLFDTTEHKILVPAVLMYGAILMLLCDTVAQLPGSANVLPINAITSILGAPVVIWLLVRKRKMVF</sequence>
<evidence type="ECO:0000256" key="4">
    <source>
        <dbReference type="ARBA" id="ARBA00022475"/>
    </source>
</evidence>
<name>A0A967AUE5_9FLAO</name>
<evidence type="ECO:0000256" key="1">
    <source>
        <dbReference type="ARBA" id="ARBA00004651"/>
    </source>
</evidence>
<gene>
    <name evidence="9" type="ORF">FK220_008515</name>
</gene>
<comment type="caution">
    <text evidence="9">The sequence shown here is derived from an EMBL/GenBank/DDBJ whole genome shotgun (WGS) entry which is preliminary data.</text>
</comment>
<feature type="transmembrane region" description="Helical" evidence="8">
    <location>
        <begin position="61"/>
        <end position="81"/>
    </location>
</feature>
<dbReference type="AlphaFoldDB" id="A0A967AUE5"/>
<evidence type="ECO:0000256" key="7">
    <source>
        <dbReference type="ARBA" id="ARBA00023136"/>
    </source>
</evidence>
<evidence type="ECO:0000256" key="3">
    <source>
        <dbReference type="ARBA" id="ARBA00022448"/>
    </source>
</evidence>
<dbReference type="GO" id="GO:0005886">
    <property type="term" value="C:plasma membrane"/>
    <property type="evidence" value="ECO:0007669"/>
    <property type="project" value="UniProtKB-SubCell"/>
</dbReference>
<dbReference type="InterPro" id="IPR037294">
    <property type="entry name" value="ABC_BtuC-like"/>
</dbReference>
<keyword evidence="3" id="KW-0813">Transport</keyword>
<reference evidence="9" key="1">
    <citation type="submission" date="2019-07" db="EMBL/GenBank/DDBJ databases">
        <authorList>
            <person name="De-Chao Zhang Q."/>
        </authorList>
    </citation>
    <scope>NUCLEOTIDE SEQUENCE</scope>
    <source>
        <strain evidence="9">TP-CH-4</strain>
    </source>
</reference>
<dbReference type="RefSeq" id="WP_152573891.1">
    <property type="nucleotide sequence ID" value="NZ_VIKU02000002.1"/>
</dbReference>
<keyword evidence="5 8" id="KW-0812">Transmembrane</keyword>
<dbReference type="CDD" id="cd06550">
    <property type="entry name" value="TM_ABC_iron-siderophores_like"/>
    <property type="match status" value="1"/>
</dbReference>
<feature type="transmembrane region" description="Helical" evidence="8">
    <location>
        <begin position="203"/>
        <end position="225"/>
    </location>
</feature>
<feature type="transmembrane region" description="Helical" evidence="8">
    <location>
        <begin position="316"/>
        <end position="336"/>
    </location>
</feature>
<evidence type="ECO:0000256" key="6">
    <source>
        <dbReference type="ARBA" id="ARBA00022989"/>
    </source>
</evidence>
<organism evidence="9 10">
    <name type="scientific">Pelagihabitans pacificus</name>
    <dbReference type="NCBI Taxonomy" id="2696054"/>
    <lineage>
        <taxon>Bacteria</taxon>
        <taxon>Pseudomonadati</taxon>
        <taxon>Bacteroidota</taxon>
        <taxon>Flavobacteriia</taxon>
        <taxon>Flavobacteriales</taxon>
        <taxon>Flavobacteriaceae</taxon>
        <taxon>Pelagihabitans</taxon>
    </lineage>
</organism>